<feature type="region of interest" description="Disordered" evidence="8">
    <location>
        <begin position="139"/>
        <end position="164"/>
    </location>
</feature>
<dbReference type="Pfam" id="PF00893">
    <property type="entry name" value="Multi_Drug_Res"/>
    <property type="match status" value="1"/>
</dbReference>
<dbReference type="GO" id="GO:0022857">
    <property type="term" value="F:transmembrane transporter activity"/>
    <property type="evidence" value="ECO:0007669"/>
    <property type="project" value="InterPro"/>
</dbReference>
<evidence type="ECO:0000256" key="2">
    <source>
        <dbReference type="ARBA" id="ARBA00022448"/>
    </source>
</evidence>
<keyword evidence="11" id="KW-1185">Reference proteome</keyword>
<evidence type="ECO:0000256" key="7">
    <source>
        <dbReference type="RuleBase" id="RU003942"/>
    </source>
</evidence>
<keyword evidence="4 7" id="KW-0812">Transmembrane</keyword>
<protein>
    <submittedName>
        <fullName evidence="10">QacE family quaternary ammonium compound efflux SMR transporter</fullName>
    </submittedName>
</protein>
<feature type="transmembrane region" description="Helical" evidence="9">
    <location>
        <begin position="87"/>
        <end position="105"/>
    </location>
</feature>
<comment type="caution">
    <text evidence="10">The sequence shown here is derived from an EMBL/GenBank/DDBJ whole genome shotgun (WGS) entry which is preliminary data.</text>
</comment>
<keyword evidence="6 9" id="KW-0472">Membrane</keyword>
<proteinExistence type="inferred from homology"/>
<dbReference type="InterPro" id="IPR037185">
    <property type="entry name" value="EmrE-like"/>
</dbReference>
<comment type="subcellular location">
    <subcellularLocation>
        <location evidence="1 7">Cell membrane</location>
        <topology evidence="1 7">Multi-pass membrane protein</topology>
    </subcellularLocation>
</comment>
<accession>A0A3A5LZC7</accession>
<reference evidence="10 11" key="1">
    <citation type="submission" date="2018-09" db="EMBL/GenBank/DDBJ databases">
        <title>Novel species of Arthrobacter.</title>
        <authorList>
            <person name="Liu Q."/>
            <person name="Xin Y.-H."/>
        </authorList>
    </citation>
    <scope>NUCLEOTIDE SEQUENCE [LARGE SCALE GENOMIC DNA]</scope>
    <source>
        <strain evidence="10 11">Hz2</strain>
    </source>
</reference>
<evidence type="ECO:0000256" key="3">
    <source>
        <dbReference type="ARBA" id="ARBA00022475"/>
    </source>
</evidence>
<evidence type="ECO:0000313" key="11">
    <source>
        <dbReference type="Proteomes" id="UP000272560"/>
    </source>
</evidence>
<dbReference type="AlphaFoldDB" id="A0A3A5LZC7"/>
<dbReference type="GO" id="GO:0005886">
    <property type="term" value="C:plasma membrane"/>
    <property type="evidence" value="ECO:0007669"/>
    <property type="project" value="UniProtKB-SubCell"/>
</dbReference>
<feature type="transmembrane region" description="Helical" evidence="9">
    <location>
        <begin position="38"/>
        <end position="55"/>
    </location>
</feature>
<name>A0A3A5LZC7_9MICC</name>
<evidence type="ECO:0000256" key="9">
    <source>
        <dbReference type="SAM" id="Phobius"/>
    </source>
</evidence>
<feature type="transmembrane region" description="Helical" evidence="9">
    <location>
        <begin position="62"/>
        <end position="81"/>
    </location>
</feature>
<evidence type="ECO:0000256" key="5">
    <source>
        <dbReference type="ARBA" id="ARBA00022989"/>
    </source>
</evidence>
<dbReference type="EMBL" id="QZVT01000014">
    <property type="protein sequence ID" value="RJT75730.1"/>
    <property type="molecule type" value="Genomic_DNA"/>
</dbReference>
<dbReference type="InterPro" id="IPR000390">
    <property type="entry name" value="Small_drug/metabolite_transptr"/>
</dbReference>
<keyword evidence="5 9" id="KW-1133">Transmembrane helix</keyword>
<sequence length="164" mass="16790">MPKRPLPWVILLISAVLEAVWATALGSSDGFSKPLPTAVFAVSVTISMLGLGMAIRTIPLGTAYAIWVGIGAALTVGWAMATGVEPFSVVKLMFITGIVGCAAGLKSLPDTKNRSASDAATPGPLTCQGGIHVECASNSRHSRAGQRGLDSSPVSHPANQPGLQ</sequence>
<dbReference type="Gene3D" id="1.10.3730.20">
    <property type="match status" value="1"/>
</dbReference>
<evidence type="ECO:0000256" key="6">
    <source>
        <dbReference type="ARBA" id="ARBA00023136"/>
    </source>
</evidence>
<feature type="compositionally biased region" description="Polar residues" evidence="8">
    <location>
        <begin position="152"/>
        <end position="164"/>
    </location>
</feature>
<evidence type="ECO:0000256" key="8">
    <source>
        <dbReference type="SAM" id="MobiDB-lite"/>
    </source>
</evidence>
<dbReference type="PANTHER" id="PTHR30561:SF0">
    <property type="entry name" value="GUANIDINIUM EXPORTER"/>
    <property type="match status" value="1"/>
</dbReference>
<dbReference type="Proteomes" id="UP000272560">
    <property type="component" value="Unassembled WGS sequence"/>
</dbReference>
<comment type="similarity">
    <text evidence="7">Belongs to the drug/metabolite transporter (DMT) superfamily. Small multidrug resistance (SMR) (TC 2.A.7.1) family.</text>
</comment>
<dbReference type="InterPro" id="IPR045324">
    <property type="entry name" value="Small_multidrug_res"/>
</dbReference>
<evidence type="ECO:0000256" key="1">
    <source>
        <dbReference type="ARBA" id="ARBA00004651"/>
    </source>
</evidence>
<evidence type="ECO:0000256" key="4">
    <source>
        <dbReference type="ARBA" id="ARBA00022692"/>
    </source>
</evidence>
<evidence type="ECO:0000313" key="10">
    <source>
        <dbReference type="EMBL" id="RJT75730.1"/>
    </source>
</evidence>
<keyword evidence="2" id="KW-0813">Transport</keyword>
<dbReference type="SUPFAM" id="SSF103481">
    <property type="entry name" value="Multidrug resistance efflux transporter EmrE"/>
    <property type="match status" value="1"/>
</dbReference>
<keyword evidence="3" id="KW-1003">Cell membrane</keyword>
<dbReference type="OrthoDB" id="21828at2"/>
<organism evidence="10 11">
    <name type="scientific">Arthrobacter cheniae</name>
    <dbReference type="NCBI Taxonomy" id="1258888"/>
    <lineage>
        <taxon>Bacteria</taxon>
        <taxon>Bacillati</taxon>
        <taxon>Actinomycetota</taxon>
        <taxon>Actinomycetes</taxon>
        <taxon>Micrococcales</taxon>
        <taxon>Micrococcaceae</taxon>
        <taxon>Arthrobacter</taxon>
    </lineage>
</organism>
<gene>
    <name evidence="10" type="ORF">D6T63_17190</name>
</gene>
<dbReference type="PANTHER" id="PTHR30561">
    <property type="entry name" value="SMR FAMILY PROTON-DEPENDENT DRUG EFFLUX TRANSPORTER SUGE"/>
    <property type="match status" value="1"/>
</dbReference>